<keyword evidence="3" id="KW-1185">Reference proteome</keyword>
<name>A0A5N5SUT3_9CRUS</name>
<proteinExistence type="predicted"/>
<reference evidence="2 3" key="1">
    <citation type="journal article" date="2019" name="PLoS Biol.">
        <title>Sex chromosomes control vertical transmission of feminizing Wolbachia symbionts in an isopod.</title>
        <authorList>
            <person name="Becking T."/>
            <person name="Chebbi M.A."/>
            <person name="Giraud I."/>
            <person name="Moumen B."/>
            <person name="Laverre T."/>
            <person name="Caubet Y."/>
            <person name="Peccoud J."/>
            <person name="Gilbert C."/>
            <person name="Cordaux R."/>
        </authorList>
    </citation>
    <scope>NUCLEOTIDE SEQUENCE [LARGE SCALE GENOMIC DNA]</scope>
    <source>
        <strain evidence="2">ANa2</strain>
        <tissue evidence="2">Whole body excluding digestive tract and cuticle</tissue>
    </source>
</reference>
<evidence type="ECO:0000313" key="3">
    <source>
        <dbReference type="Proteomes" id="UP000326759"/>
    </source>
</evidence>
<sequence>MPLFGKRKRKKNIKTNPPHKLSVKKSSESTIKSLDSSKSNSSEMKRQVSATTVGVKSKRAVITTMENESSQLNNAAKFTNDSNKTIEEKQTQIQNILTFPGYSFILVLSEEIEEDTKAYNCVLCYQNSYRTNLEGMIQHCKSKEHLLKVMELVNLKDADLGSQKGTSDEIAAVLKGRTSDLDKDGVSFATLSTFLSIQKNIYKRIVALRKEKAKQPAITPAIIKLSADIGANKEAGMKDPKVTTCGVNSAEKEKPQIGKFAQYPGDASQGQKQALKRLHPGSKTLSKTAVNITVAKFESDKFNETKEGKRKIEKIVWDEDKINTSKSDSDKLSETKNGKRKIEKIVWNENKTTASKSESDTSKKKKKKKKKKLVEIDCDKYKVIDATPVANTSSEMGKRKRKIVEFDWDEDEVIAATSKAKKSSKTKKNKKIVLKEENFKNEDSDDVILDLDLENLSKPEREVYETYKKELNELVELSRNRRPNKIIIVTDGRDVFTEDEISTKYNLFRIIKIENLTFSNIDQHLAQDPEFGSGVLYVILCGINSLNREKINPACLKARCTSPFKFLDNTNCEIDLIRKALYIHKVILKFNKEDTVIFSGLIPSFPKIFNKFSYKRRKCSRIHKSPLPPQRIEKYNINKLYLYILFTKLHSKLLGFAPLNLERGFIVKNNNSDNRIVTFDFKNLKNGYHFTDKFASKRKLVILKKCDKLMEKLSQPTHLEQDKEILNSFDGEPKRNIRIDYSSESEEVDVIQATLKSNIESFVHEKRMNYSSIPMTDELQ</sequence>
<evidence type="ECO:0000256" key="1">
    <source>
        <dbReference type="SAM" id="MobiDB-lite"/>
    </source>
</evidence>
<evidence type="ECO:0000313" key="2">
    <source>
        <dbReference type="EMBL" id="KAB7497782.1"/>
    </source>
</evidence>
<dbReference type="Proteomes" id="UP000326759">
    <property type="component" value="Unassembled WGS sequence"/>
</dbReference>
<feature type="compositionally biased region" description="Basic residues" evidence="1">
    <location>
        <begin position="1"/>
        <end position="13"/>
    </location>
</feature>
<organism evidence="2 3">
    <name type="scientific">Armadillidium nasatum</name>
    <dbReference type="NCBI Taxonomy" id="96803"/>
    <lineage>
        <taxon>Eukaryota</taxon>
        <taxon>Metazoa</taxon>
        <taxon>Ecdysozoa</taxon>
        <taxon>Arthropoda</taxon>
        <taxon>Crustacea</taxon>
        <taxon>Multicrustacea</taxon>
        <taxon>Malacostraca</taxon>
        <taxon>Eumalacostraca</taxon>
        <taxon>Peracarida</taxon>
        <taxon>Isopoda</taxon>
        <taxon>Oniscidea</taxon>
        <taxon>Crinocheta</taxon>
        <taxon>Armadillidiidae</taxon>
        <taxon>Armadillidium</taxon>
    </lineage>
</organism>
<gene>
    <name evidence="2" type="ORF">Anas_03250</name>
</gene>
<dbReference type="AlphaFoldDB" id="A0A5N5SUT3"/>
<dbReference type="OrthoDB" id="10387082at2759"/>
<accession>A0A5N5SUT3</accession>
<feature type="compositionally biased region" description="Low complexity" evidence="1">
    <location>
        <begin position="28"/>
        <end position="42"/>
    </location>
</feature>
<feature type="region of interest" description="Disordered" evidence="1">
    <location>
        <begin position="1"/>
        <end position="51"/>
    </location>
</feature>
<protein>
    <submittedName>
        <fullName evidence="2">Uncharacterized protein</fullName>
    </submittedName>
</protein>
<comment type="caution">
    <text evidence="2">The sequence shown here is derived from an EMBL/GenBank/DDBJ whole genome shotgun (WGS) entry which is preliminary data.</text>
</comment>
<dbReference type="EMBL" id="SEYY01019919">
    <property type="protein sequence ID" value="KAB7497782.1"/>
    <property type="molecule type" value="Genomic_DNA"/>
</dbReference>